<dbReference type="InterPro" id="IPR012910">
    <property type="entry name" value="Plug_dom"/>
</dbReference>
<dbReference type="NCBIfam" id="TIGR04057">
    <property type="entry name" value="SusC_RagA_signa"/>
    <property type="match status" value="1"/>
</dbReference>
<dbReference type="PROSITE" id="PS52016">
    <property type="entry name" value="TONB_DEPENDENT_REC_3"/>
    <property type="match status" value="1"/>
</dbReference>
<dbReference type="KEGG" id="fax:FUAX_18810"/>
<accession>A0AAU9CBG0</accession>
<dbReference type="InterPro" id="IPR000531">
    <property type="entry name" value="Beta-barrel_TonB"/>
</dbReference>
<dbReference type="EMBL" id="AP025314">
    <property type="protein sequence ID" value="BDD09449.1"/>
    <property type="molecule type" value="Genomic_DNA"/>
</dbReference>
<feature type="domain" description="TonB-dependent receptor-like beta-barrel" evidence="10">
    <location>
        <begin position="512"/>
        <end position="1105"/>
    </location>
</feature>
<evidence type="ECO:0000256" key="4">
    <source>
        <dbReference type="ARBA" id="ARBA00022692"/>
    </source>
</evidence>
<keyword evidence="2 8" id="KW-0813">Transport</keyword>
<dbReference type="GO" id="GO:0009279">
    <property type="term" value="C:cell outer membrane"/>
    <property type="evidence" value="ECO:0007669"/>
    <property type="project" value="UniProtKB-SubCell"/>
</dbReference>
<evidence type="ECO:0000313" key="12">
    <source>
        <dbReference type="EMBL" id="BDD09449.1"/>
    </source>
</evidence>
<proteinExistence type="inferred from homology"/>
<evidence type="ECO:0000256" key="6">
    <source>
        <dbReference type="ARBA" id="ARBA00023136"/>
    </source>
</evidence>
<reference evidence="12 13" key="1">
    <citation type="submission" date="2021-12" db="EMBL/GenBank/DDBJ databases">
        <title>Genome sequencing of bacteria with rrn-lacking chromosome and rrn-plasmid.</title>
        <authorList>
            <person name="Anda M."/>
            <person name="Iwasaki W."/>
        </authorList>
    </citation>
    <scope>NUCLEOTIDE SEQUENCE [LARGE SCALE GENOMIC DNA]</scope>
    <source>
        <strain evidence="12 13">DSM 100852</strain>
    </source>
</reference>
<dbReference type="InterPro" id="IPR008969">
    <property type="entry name" value="CarboxyPept-like_regulatory"/>
</dbReference>
<evidence type="ECO:0000256" key="8">
    <source>
        <dbReference type="PROSITE-ProRule" id="PRU01360"/>
    </source>
</evidence>
<dbReference type="Pfam" id="PF07715">
    <property type="entry name" value="Plug"/>
    <property type="match status" value="1"/>
</dbReference>
<dbReference type="Gene3D" id="2.40.170.20">
    <property type="entry name" value="TonB-dependent receptor, beta-barrel domain"/>
    <property type="match status" value="1"/>
</dbReference>
<protein>
    <submittedName>
        <fullName evidence="12">SusC/RagA family TonB-linked outer membrane protein</fullName>
    </submittedName>
</protein>
<feature type="domain" description="TonB-dependent receptor plug" evidence="11">
    <location>
        <begin position="223"/>
        <end position="327"/>
    </location>
</feature>
<dbReference type="Gene3D" id="2.170.130.10">
    <property type="entry name" value="TonB-dependent receptor, plug domain"/>
    <property type="match status" value="1"/>
</dbReference>
<dbReference type="SUPFAM" id="SSF56935">
    <property type="entry name" value="Porins"/>
    <property type="match status" value="1"/>
</dbReference>
<evidence type="ECO:0000256" key="3">
    <source>
        <dbReference type="ARBA" id="ARBA00022452"/>
    </source>
</evidence>
<keyword evidence="4 8" id="KW-0812">Transmembrane</keyword>
<evidence type="ECO:0000256" key="2">
    <source>
        <dbReference type="ARBA" id="ARBA00022448"/>
    </source>
</evidence>
<dbReference type="NCBIfam" id="TIGR04056">
    <property type="entry name" value="OMP_RagA_SusC"/>
    <property type="match status" value="1"/>
</dbReference>
<keyword evidence="3 8" id="KW-1134">Transmembrane beta strand</keyword>
<organism evidence="12 13">
    <name type="scientific">Fulvitalea axinellae</name>
    <dbReference type="NCBI Taxonomy" id="1182444"/>
    <lineage>
        <taxon>Bacteria</taxon>
        <taxon>Pseudomonadati</taxon>
        <taxon>Bacteroidota</taxon>
        <taxon>Cytophagia</taxon>
        <taxon>Cytophagales</taxon>
        <taxon>Persicobacteraceae</taxon>
        <taxon>Fulvitalea</taxon>
    </lineage>
</organism>
<sequence length="1154" mass="128298">MNDFYKISFAYWRKTGILLSFIILLLPPLAAGAVDSGNVVKLKFENERLEVILAEIGKQTSKKILFRDSDLAPYVKVSVQGEYRLQEALECALSNSDLSFEVVKNQIIIKKKVREAVKTSLLLQDKKRMVNGRVVSASEKDGLPGVNVVIKGTSQGVITDVAGNFSIELPDNADNVLVFTSVGFKKQEVRIGNQTTVEVTLDEDLSELEEVVVVGYGVQKKANLTGATTTVKMNDVLGSRPLNRAAEALQGAVPGLQITMNSGQPGATGQSINIRGMTSINGGEPLVLADNVPVNINDINPNDIESVTVLKDAAASSIYGARAAFGVILITTKKSSTEKVRFSYSNSFGVSSPVELPKAASPIEFIGALKDWGVDTYWSQGQDIAKWHDLIGEYNANPSKYPEGFTEVGGIRYQLAGSDVMDEFLNDSGFKQIHNFSIDGGNGKTNYRVSVGYTDDDGIMVSNRDRMKRYNLSTYLGTKILDNLTAETRLFYVNTETTFPDANYSGAVRQGITIYPTGNHKMDDGSELPYGTPANQVLNSAPNERSNGNIRLFGSLKYEPIKDLAITGEYTYENKAMDQIFINDDPVFVSPSQFTKIGGVKNNTSYSKQFSVNRYHAVNVYANYSKQLFGAHNISLTAGYNYEKTAYEQVWAKKMALINTDLPSLSGASGTLTAGDGFHEWAVMGSFARFNYNYKERYFLEANGRYDGSSRFPKGERYGFFPSVSAGWNITNETFMASQKIFDLLKVRASWGNVGNQIVKQGGTQLYYPAIPGMPTYKTSWVSPNNNEKFLTLAPPALVSSNFTWEQVRTINYGLDVAAFKNKLTANFDWFTRTTYDMIAMGAELPAVLGTSAPRANVADLKSYGWELSLGWRQSIGDWSYSLGFNLSDNRAEITKFDNEEGLLSQNYEGKMIGEIWGYETDGFYSVDDFVDGSLKDNLTGGKLKEGVVKFKGVNPNPGDIKYKDLNGDGEINWGNETLDDPGDKKVIGNNHRRFQYGINASVGWKNFDLSVFVQGVGKRDLWVSNDMMWAYRTQFDNVWAHQLDYWTPENTDAYYMRNYAFSSANYKNGQKKQTKYLQDGAYWNLKNVTLGYSLPEAVIEKLRLSSFRVYFSGENMFVNDQMPEGMNPEFKDKGMGNAYPFMKQYTVGLNVSF</sequence>
<dbReference type="Gene3D" id="3.55.50.30">
    <property type="match status" value="1"/>
</dbReference>
<dbReference type="InterPro" id="IPR037066">
    <property type="entry name" value="Plug_dom_sf"/>
</dbReference>
<gene>
    <name evidence="12" type="ORF">FUAX_18810</name>
</gene>
<keyword evidence="6 8" id="KW-0472">Membrane</keyword>
<evidence type="ECO:0000259" key="10">
    <source>
        <dbReference type="Pfam" id="PF00593"/>
    </source>
</evidence>
<comment type="similarity">
    <text evidence="8 9">Belongs to the TonB-dependent receptor family.</text>
</comment>
<dbReference type="Pfam" id="PF13715">
    <property type="entry name" value="CarbopepD_reg_2"/>
    <property type="match status" value="1"/>
</dbReference>
<evidence type="ECO:0000259" key="11">
    <source>
        <dbReference type="Pfam" id="PF07715"/>
    </source>
</evidence>
<dbReference type="InterPro" id="IPR036942">
    <property type="entry name" value="Beta-barrel_TonB_sf"/>
</dbReference>
<dbReference type="RefSeq" id="WP_338394650.1">
    <property type="nucleotide sequence ID" value="NZ_AP025314.1"/>
</dbReference>
<dbReference type="InterPro" id="IPR023997">
    <property type="entry name" value="TonB-dep_OMP_SusC/RagA_CS"/>
</dbReference>
<dbReference type="Proteomes" id="UP001348817">
    <property type="component" value="Chromosome"/>
</dbReference>
<keyword evidence="13" id="KW-1185">Reference proteome</keyword>
<evidence type="ECO:0000256" key="7">
    <source>
        <dbReference type="ARBA" id="ARBA00023237"/>
    </source>
</evidence>
<dbReference type="SUPFAM" id="SSF49464">
    <property type="entry name" value="Carboxypeptidase regulatory domain-like"/>
    <property type="match status" value="1"/>
</dbReference>
<dbReference type="Gene3D" id="2.60.40.1120">
    <property type="entry name" value="Carboxypeptidase-like, regulatory domain"/>
    <property type="match status" value="1"/>
</dbReference>
<evidence type="ECO:0000313" key="13">
    <source>
        <dbReference type="Proteomes" id="UP001348817"/>
    </source>
</evidence>
<name>A0AAU9CBG0_9BACT</name>
<dbReference type="InterPro" id="IPR023996">
    <property type="entry name" value="TonB-dep_OMP_SusC/RagA"/>
</dbReference>
<keyword evidence="5 9" id="KW-0798">TonB box</keyword>
<dbReference type="Pfam" id="PF00593">
    <property type="entry name" value="TonB_dep_Rec_b-barrel"/>
    <property type="match status" value="1"/>
</dbReference>
<comment type="subcellular location">
    <subcellularLocation>
        <location evidence="1 8">Cell outer membrane</location>
        <topology evidence="1 8">Multi-pass membrane protein</topology>
    </subcellularLocation>
</comment>
<evidence type="ECO:0000256" key="9">
    <source>
        <dbReference type="RuleBase" id="RU003357"/>
    </source>
</evidence>
<evidence type="ECO:0000256" key="5">
    <source>
        <dbReference type="ARBA" id="ARBA00023077"/>
    </source>
</evidence>
<keyword evidence="7 8" id="KW-0998">Cell outer membrane</keyword>
<evidence type="ECO:0000256" key="1">
    <source>
        <dbReference type="ARBA" id="ARBA00004571"/>
    </source>
</evidence>
<dbReference type="InterPro" id="IPR039426">
    <property type="entry name" value="TonB-dep_rcpt-like"/>
</dbReference>
<dbReference type="AlphaFoldDB" id="A0AAU9CBG0"/>